<evidence type="ECO:0000313" key="1">
    <source>
        <dbReference type="EMBL" id="CAG7726102.1"/>
    </source>
</evidence>
<protein>
    <submittedName>
        <fullName evidence="1">Uncharacterized protein</fullName>
    </submittedName>
</protein>
<dbReference type="EMBL" id="CAJVCH010130846">
    <property type="protein sequence ID" value="CAG7726102.1"/>
    <property type="molecule type" value="Genomic_DNA"/>
</dbReference>
<sequence length="29" mass="3473">CKFDWYRTVGISEDIVKANKKEVISKWKT</sequence>
<dbReference type="AlphaFoldDB" id="A0A8J2JTN5"/>
<proteinExistence type="predicted"/>
<feature type="non-terminal residue" evidence="1">
    <location>
        <position position="29"/>
    </location>
</feature>
<name>A0A8J2JTN5_9HEXA</name>
<keyword evidence="2" id="KW-1185">Reference proteome</keyword>
<organism evidence="1 2">
    <name type="scientific">Allacma fusca</name>
    <dbReference type="NCBI Taxonomy" id="39272"/>
    <lineage>
        <taxon>Eukaryota</taxon>
        <taxon>Metazoa</taxon>
        <taxon>Ecdysozoa</taxon>
        <taxon>Arthropoda</taxon>
        <taxon>Hexapoda</taxon>
        <taxon>Collembola</taxon>
        <taxon>Symphypleona</taxon>
        <taxon>Sminthuridae</taxon>
        <taxon>Allacma</taxon>
    </lineage>
</organism>
<feature type="non-terminal residue" evidence="1">
    <location>
        <position position="1"/>
    </location>
</feature>
<gene>
    <name evidence="1" type="ORF">AFUS01_LOCUS15032</name>
</gene>
<accession>A0A8J2JTN5</accession>
<reference evidence="1" key="1">
    <citation type="submission" date="2021-06" db="EMBL/GenBank/DDBJ databases">
        <authorList>
            <person name="Hodson N. C."/>
            <person name="Mongue J. A."/>
            <person name="Jaron S. K."/>
        </authorList>
    </citation>
    <scope>NUCLEOTIDE SEQUENCE</scope>
</reference>
<dbReference type="Proteomes" id="UP000708208">
    <property type="component" value="Unassembled WGS sequence"/>
</dbReference>
<evidence type="ECO:0000313" key="2">
    <source>
        <dbReference type="Proteomes" id="UP000708208"/>
    </source>
</evidence>
<comment type="caution">
    <text evidence="1">The sequence shown here is derived from an EMBL/GenBank/DDBJ whole genome shotgun (WGS) entry which is preliminary data.</text>
</comment>